<keyword evidence="15" id="KW-1185">Reference proteome</keyword>
<evidence type="ECO:0000259" key="11">
    <source>
        <dbReference type="PROSITE" id="PS50002"/>
    </source>
</evidence>
<dbReference type="SMART" id="SM00248">
    <property type="entry name" value="ANK"/>
    <property type="match status" value="2"/>
</dbReference>
<feature type="compositionally biased region" description="Polar residues" evidence="10">
    <location>
        <begin position="422"/>
        <end position="437"/>
    </location>
</feature>
<dbReference type="SUPFAM" id="SSF48403">
    <property type="entry name" value="Ankyrin repeat"/>
    <property type="match status" value="1"/>
</dbReference>
<evidence type="ECO:0000313" key="12">
    <source>
        <dbReference type="EMBL" id="CAF3798936.1"/>
    </source>
</evidence>
<dbReference type="GO" id="GO:0002039">
    <property type="term" value="F:p53 binding"/>
    <property type="evidence" value="ECO:0007669"/>
    <property type="project" value="InterPro"/>
</dbReference>
<evidence type="ECO:0000256" key="2">
    <source>
        <dbReference type="ARBA" id="ARBA00022443"/>
    </source>
</evidence>
<name>A0A819BAW0_9BILA</name>
<evidence type="ECO:0000256" key="6">
    <source>
        <dbReference type="ARBA" id="ARBA00023242"/>
    </source>
</evidence>
<dbReference type="SMART" id="SM00326">
    <property type="entry name" value="SH3"/>
    <property type="match status" value="1"/>
</dbReference>
<dbReference type="PROSITE" id="PS50002">
    <property type="entry name" value="SH3"/>
    <property type="match status" value="1"/>
</dbReference>
<dbReference type="GO" id="GO:0042981">
    <property type="term" value="P:regulation of apoptotic process"/>
    <property type="evidence" value="ECO:0007669"/>
    <property type="project" value="InterPro"/>
</dbReference>
<organism evidence="12 14">
    <name type="scientific">Rotaria magnacalcarata</name>
    <dbReference type="NCBI Taxonomy" id="392030"/>
    <lineage>
        <taxon>Eukaryota</taxon>
        <taxon>Metazoa</taxon>
        <taxon>Spiralia</taxon>
        <taxon>Gnathifera</taxon>
        <taxon>Rotifera</taxon>
        <taxon>Eurotatoria</taxon>
        <taxon>Bdelloidea</taxon>
        <taxon>Philodinida</taxon>
        <taxon>Philodinidae</taxon>
        <taxon>Rotaria</taxon>
    </lineage>
</organism>
<dbReference type="AlphaFoldDB" id="A0A819BAW0"/>
<dbReference type="SUPFAM" id="SSF50044">
    <property type="entry name" value="SH3-domain"/>
    <property type="match status" value="1"/>
</dbReference>
<proteinExistence type="predicted"/>
<feature type="region of interest" description="Disordered" evidence="10">
    <location>
        <begin position="879"/>
        <end position="899"/>
    </location>
</feature>
<evidence type="ECO:0000256" key="5">
    <source>
        <dbReference type="ARBA" id="ARBA00023043"/>
    </source>
</evidence>
<dbReference type="GO" id="GO:0006915">
    <property type="term" value="P:apoptotic process"/>
    <property type="evidence" value="ECO:0007669"/>
    <property type="project" value="UniProtKB-KW"/>
</dbReference>
<dbReference type="FunFam" id="1.25.40.20:FF:000008">
    <property type="entry name" value="Apoptosis-stimulating of p53 protein 2 isoform 1"/>
    <property type="match status" value="1"/>
</dbReference>
<feature type="region of interest" description="Disordered" evidence="10">
    <location>
        <begin position="287"/>
        <end position="317"/>
    </location>
</feature>
<comment type="subcellular location">
    <subcellularLocation>
        <location evidence="1">Nucleus</location>
    </subcellularLocation>
</comment>
<reference evidence="12" key="1">
    <citation type="submission" date="2021-02" db="EMBL/GenBank/DDBJ databases">
        <authorList>
            <person name="Nowell W R."/>
        </authorList>
    </citation>
    <scope>NUCLEOTIDE SEQUENCE</scope>
</reference>
<keyword evidence="5 7" id="KW-0040">ANK repeat</keyword>
<feature type="coiled-coil region" evidence="9">
    <location>
        <begin position="524"/>
        <end position="649"/>
    </location>
</feature>
<protein>
    <recommendedName>
        <fullName evidence="11">SH3 domain-containing protein</fullName>
    </recommendedName>
</protein>
<accession>A0A819BAW0</accession>
<evidence type="ECO:0000256" key="1">
    <source>
        <dbReference type="ARBA" id="ARBA00004123"/>
    </source>
</evidence>
<dbReference type="InterPro" id="IPR002110">
    <property type="entry name" value="Ankyrin_rpt"/>
</dbReference>
<feature type="region of interest" description="Disordered" evidence="10">
    <location>
        <begin position="704"/>
        <end position="733"/>
    </location>
</feature>
<sequence>MYKSLNGLSTKKNDVDSSNVALSQKTSRFWIPFDVKILETLSPIEYLEKYCRINHRRWIVYKRIFDKYKDNEAQLTVEVLPDALSDAYMGTFDNRLIGQMIVLLDFPSNSKITFTQFSGIAAFSERYLFKIFRQNSNMIELYNLETTKSIQHVQQSTYDDNKDIIWPTVVGIFVALALGWMICRYKCSSQERSPHIVQCCPKSLCKRIRLYCRWIFRCNTESQQPNLGSNVRTQLNKDSSILEIPSMVNNSIHNCSSLPQISQQWPPPFLSSNNQAPSFPMSISIQSTSNSLQPKKHPLRRESAVVETDHSSGRRGSSQWPFPTFQLCLYYSYSSQRHRYTRQIIYINEKTTCEDVLRRYTPDPSTCRLIETCFGFEREISSDDCLFDVINRYQTINEFKIVVRHVNDNHRSQYLQRRRSTMRSPSVNNNNNDQQQSSHEYNINTQQMNINQSNRNARLTGYSLSDLQVMATHQQEQIEHNNKLLVSREQHLKYLKQQETTQEKIFFQRLKQHIEQQEMKHMRLKSLQNQINQQKNSNSNVENELELLKQIFLNKEHELTLTSNKVDELTKQLDQLRKLKISSNKEQSQNKNELEKLKQELMIRDKLNEQQNRKISYQREVFTTKQAELNQLDRRIEQLQQHLKTKTKTKTTSNSIQSTIAEPFTSSIGFKTALDIVEDTLNNINMIEIEKRMVRLANSFNSISTSEPSITSQNGQINDSNSPKKIKDGSSSVPSSKIAFASKNEIAATYMIDSSTASTFPMYHSTNTPILLTQATTHMIEASPSNTEEKLLPPNLRLNDDILSIHFNNVASNIKKRHSLSDANDTCIKFLSANLEQNQQPIYVCDDLSITSSLSDTKTNIFTHEHFLDLETSTNSDNYDEEQQQQQTITESFVSDTESEGSLSEDIESIISLPKTTATSSFNLKSLLKTSTTLKNTTRRVIFDPLVLLLDAAVMGDLELLIKLVKEVKNPSQPNDEGLTALHNAVCGSHFECVKFLVEFGCDINYADNDGWTPLHCAASCNNTSMVSFLIEHGACIYAMTFRDNETAAEKCEVEEDNYTSCSQYLLGVQNDLGLINDSLVYTLYDYDSKSFIDDELEFKAGDRLTILKRGDENETKWWWAKHETNGKEGYIPRNYLGLYPRVQPDTMTSTNY</sequence>
<dbReference type="InterPro" id="IPR036770">
    <property type="entry name" value="Ankyrin_rpt-contain_sf"/>
</dbReference>
<dbReference type="Pfam" id="PF12796">
    <property type="entry name" value="Ank_2"/>
    <property type="match status" value="1"/>
</dbReference>
<dbReference type="PROSITE" id="PS50088">
    <property type="entry name" value="ANK_REPEAT"/>
    <property type="match status" value="2"/>
</dbReference>
<keyword evidence="6" id="KW-0539">Nucleus</keyword>
<dbReference type="EMBL" id="CAJOBF010000328">
    <property type="protein sequence ID" value="CAF3798936.1"/>
    <property type="molecule type" value="Genomic_DNA"/>
</dbReference>
<feature type="region of interest" description="Disordered" evidence="10">
    <location>
        <begin position="417"/>
        <end position="437"/>
    </location>
</feature>
<dbReference type="Proteomes" id="UP000663866">
    <property type="component" value="Unassembled WGS sequence"/>
</dbReference>
<dbReference type="InterPro" id="IPR011992">
    <property type="entry name" value="EF-hand-dom_pair"/>
</dbReference>
<dbReference type="Pfam" id="PF00018">
    <property type="entry name" value="SH3_1"/>
    <property type="match status" value="1"/>
</dbReference>
<feature type="repeat" description="ANK" evidence="7">
    <location>
        <begin position="1010"/>
        <end position="1042"/>
    </location>
</feature>
<evidence type="ECO:0000313" key="13">
    <source>
        <dbReference type="EMBL" id="CAF3885378.1"/>
    </source>
</evidence>
<evidence type="ECO:0000313" key="14">
    <source>
        <dbReference type="Proteomes" id="UP000663842"/>
    </source>
</evidence>
<dbReference type="SUPFAM" id="SSF47473">
    <property type="entry name" value="EF-hand"/>
    <property type="match status" value="1"/>
</dbReference>
<evidence type="ECO:0000256" key="8">
    <source>
        <dbReference type="PROSITE-ProRule" id="PRU00192"/>
    </source>
</evidence>
<dbReference type="PANTHER" id="PTHR24131:SF10">
    <property type="entry name" value="ANKYRIN-REPEAT, SH3-DOMAIN, AND PROLINE-RICH-REGION CONTAINING PROTEIN, ISOFORM B"/>
    <property type="match status" value="1"/>
</dbReference>
<dbReference type="PRINTS" id="PR00452">
    <property type="entry name" value="SH3DOMAIN"/>
</dbReference>
<dbReference type="InterPro" id="IPR047163">
    <property type="entry name" value="ASPP1/2"/>
</dbReference>
<dbReference type="PANTHER" id="PTHR24131">
    <property type="entry name" value="APOPTOSIS-STIMULATING OF P53 PROTEIN"/>
    <property type="match status" value="1"/>
</dbReference>
<dbReference type="InterPro" id="IPR029071">
    <property type="entry name" value="Ubiquitin-like_domsf"/>
</dbReference>
<evidence type="ECO:0000256" key="3">
    <source>
        <dbReference type="ARBA" id="ARBA00022703"/>
    </source>
</evidence>
<feature type="compositionally biased region" description="Basic and acidic residues" evidence="10">
    <location>
        <begin position="300"/>
        <end position="312"/>
    </location>
</feature>
<dbReference type="Proteomes" id="UP000663842">
    <property type="component" value="Unassembled WGS sequence"/>
</dbReference>
<dbReference type="PROSITE" id="PS50297">
    <property type="entry name" value="ANK_REP_REGION"/>
    <property type="match status" value="2"/>
</dbReference>
<evidence type="ECO:0000313" key="15">
    <source>
        <dbReference type="Proteomes" id="UP000663866"/>
    </source>
</evidence>
<dbReference type="SUPFAM" id="SSF54236">
    <property type="entry name" value="Ubiquitin-like"/>
    <property type="match status" value="1"/>
</dbReference>
<dbReference type="Gene3D" id="1.25.40.20">
    <property type="entry name" value="Ankyrin repeat-containing domain"/>
    <property type="match status" value="1"/>
</dbReference>
<dbReference type="InterPro" id="IPR036028">
    <property type="entry name" value="SH3-like_dom_sf"/>
</dbReference>
<evidence type="ECO:0000256" key="9">
    <source>
        <dbReference type="SAM" id="Coils"/>
    </source>
</evidence>
<keyword evidence="4" id="KW-0677">Repeat</keyword>
<evidence type="ECO:0000256" key="10">
    <source>
        <dbReference type="SAM" id="MobiDB-lite"/>
    </source>
</evidence>
<keyword evidence="2 8" id="KW-0728">SH3 domain</keyword>
<dbReference type="EMBL" id="CAJOBG010001018">
    <property type="protein sequence ID" value="CAF3885378.1"/>
    <property type="molecule type" value="Genomic_DNA"/>
</dbReference>
<keyword evidence="9" id="KW-0175">Coiled coil</keyword>
<feature type="domain" description="SH3" evidence="11">
    <location>
        <begin position="1076"/>
        <end position="1142"/>
    </location>
</feature>
<dbReference type="GO" id="GO:0005634">
    <property type="term" value="C:nucleus"/>
    <property type="evidence" value="ECO:0007669"/>
    <property type="project" value="UniProtKB-SubCell"/>
</dbReference>
<evidence type="ECO:0000256" key="4">
    <source>
        <dbReference type="ARBA" id="ARBA00022737"/>
    </source>
</evidence>
<gene>
    <name evidence="13" type="ORF">OVN521_LOCUS8688</name>
    <name evidence="12" type="ORF">UXM345_LOCUS4689</name>
</gene>
<feature type="repeat" description="ANK" evidence="7">
    <location>
        <begin position="977"/>
        <end position="1009"/>
    </location>
</feature>
<keyword evidence="3" id="KW-0053">Apoptosis</keyword>
<dbReference type="InterPro" id="IPR001452">
    <property type="entry name" value="SH3_domain"/>
</dbReference>
<evidence type="ECO:0000256" key="7">
    <source>
        <dbReference type="PROSITE-ProRule" id="PRU00023"/>
    </source>
</evidence>
<comment type="caution">
    <text evidence="12">The sequence shown here is derived from an EMBL/GenBank/DDBJ whole genome shotgun (WGS) entry which is preliminary data.</text>
</comment>